<keyword evidence="3" id="KW-1185">Reference proteome</keyword>
<name>A0ABZ2QPU9_9ACTN</name>
<evidence type="ECO:0000313" key="3">
    <source>
        <dbReference type="Proteomes" id="UP001626628"/>
    </source>
</evidence>
<keyword evidence="1" id="KW-1133">Transmembrane helix</keyword>
<protein>
    <recommendedName>
        <fullName evidence="4">Tetratricopeptide repeat protein</fullName>
    </recommendedName>
</protein>
<gene>
    <name evidence="2" type="ORF">WAB15_20080</name>
</gene>
<organism evidence="2 3">
    <name type="scientific">Streptomyces sirii</name>
    <dbReference type="NCBI Taxonomy" id="3127701"/>
    <lineage>
        <taxon>Bacteria</taxon>
        <taxon>Bacillati</taxon>
        <taxon>Actinomycetota</taxon>
        <taxon>Actinomycetes</taxon>
        <taxon>Kitasatosporales</taxon>
        <taxon>Streptomycetaceae</taxon>
        <taxon>Streptomyces</taxon>
    </lineage>
</organism>
<sequence length="412" mass="45278">MDTASILARLEEARAADSTARDRICDEVAAELLAAGSPPEFEVDSADFDTDPYVMAAGRYWRQRLQDRPSVATALECGRWIAGHVTDGSWIAVAEHWGLGNGFINRHSAESVGQLTAVAREIGELGDTAGQRVAYLVALFHGGRLRSNFCFDELHDFLASSPPALAAGAHREEPLFLALRSFAAFGSRALTVEYATDLLTRAWASPRRTRDTVDLCLNGLALAVPFEGQGELLRRHAEEAVEEYPRDHMFHARLAAGLHMCGRHDDALARIDTALALLGTKPAFSHNILQDQYLAKRDAIQEGRLRALRDAEQQRRWDQQIAANAQLERSLHTSSVRAVEVVAVFTAAIAFAVGSLQVTLTGKLPLSDRLYLLAAQGVGLAVFALLIVGGTWWITRRRQHEGRGEGWRRTGR</sequence>
<feature type="transmembrane region" description="Helical" evidence="1">
    <location>
        <begin position="370"/>
        <end position="394"/>
    </location>
</feature>
<accession>A0ABZ2QPU9</accession>
<evidence type="ECO:0000256" key="1">
    <source>
        <dbReference type="SAM" id="Phobius"/>
    </source>
</evidence>
<dbReference type="InterPro" id="IPR011990">
    <property type="entry name" value="TPR-like_helical_dom_sf"/>
</dbReference>
<dbReference type="SUPFAM" id="SSF48452">
    <property type="entry name" value="TPR-like"/>
    <property type="match status" value="1"/>
</dbReference>
<keyword evidence="1" id="KW-0472">Membrane</keyword>
<dbReference type="EMBL" id="CP147982">
    <property type="protein sequence ID" value="WXK78113.1"/>
    <property type="molecule type" value="Genomic_DNA"/>
</dbReference>
<feature type="transmembrane region" description="Helical" evidence="1">
    <location>
        <begin position="338"/>
        <end position="358"/>
    </location>
</feature>
<dbReference type="Proteomes" id="UP001626628">
    <property type="component" value="Chromosome"/>
</dbReference>
<keyword evidence="1" id="KW-0812">Transmembrane</keyword>
<evidence type="ECO:0008006" key="4">
    <source>
        <dbReference type="Google" id="ProtNLM"/>
    </source>
</evidence>
<proteinExistence type="predicted"/>
<reference evidence="2 3" key="1">
    <citation type="submission" date="2024-03" db="EMBL/GenBank/DDBJ databases">
        <title>The complete genome of Streptomyces sirii sp.nov.</title>
        <authorList>
            <person name="Zakalyukina Y.V."/>
            <person name="Belik A.R."/>
            <person name="Biryukov M.V."/>
            <person name="Baturina O.A."/>
            <person name="Kabilov M.R."/>
        </authorList>
    </citation>
    <scope>NUCLEOTIDE SEQUENCE [LARGE SCALE GENOMIC DNA]</scope>
    <source>
        <strain evidence="2 3">BP-8</strain>
    </source>
</reference>
<dbReference type="RefSeq" id="WP_399146028.1">
    <property type="nucleotide sequence ID" value="NZ_CP147982.1"/>
</dbReference>
<evidence type="ECO:0000313" key="2">
    <source>
        <dbReference type="EMBL" id="WXK78113.1"/>
    </source>
</evidence>